<dbReference type="AlphaFoldDB" id="A0A3B0U4Z9"/>
<gene>
    <name evidence="2" type="ORF">MNBD_ALPHA11-2300</name>
</gene>
<organism evidence="2">
    <name type="scientific">hydrothermal vent metagenome</name>
    <dbReference type="NCBI Taxonomy" id="652676"/>
    <lineage>
        <taxon>unclassified sequences</taxon>
        <taxon>metagenomes</taxon>
        <taxon>ecological metagenomes</taxon>
    </lineage>
</organism>
<dbReference type="InterPro" id="IPR025870">
    <property type="entry name" value="Glyoxalase-like_dom"/>
</dbReference>
<accession>A0A3B0U4Z9</accession>
<dbReference type="Gene3D" id="3.10.180.10">
    <property type="entry name" value="2,3-Dihydroxybiphenyl 1,2-Dioxygenase, domain 1"/>
    <property type="match status" value="1"/>
</dbReference>
<dbReference type="InterPro" id="IPR029068">
    <property type="entry name" value="Glyas_Bleomycin-R_OHBP_Dase"/>
</dbReference>
<name>A0A3B0U4Z9_9ZZZZ</name>
<feature type="domain" description="Glyoxalase-like" evidence="1">
    <location>
        <begin position="8"/>
        <end position="186"/>
    </location>
</feature>
<dbReference type="SUPFAM" id="SSF54593">
    <property type="entry name" value="Glyoxalase/Bleomycin resistance protein/Dihydroxybiphenyl dioxygenase"/>
    <property type="match status" value="1"/>
</dbReference>
<dbReference type="EMBL" id="UOEQ01000504">
    <property type="protein sequence ID" value="VAW24100.1"/>
    <property type="molecule type" value="Genomic_DNA"/>
</dbReference>
<dbReference type="Pfam" id="PF13468">
    <property type="entry name" value="Glyoxalase_3"/>
    <property type="match status" value="1"/>
</dbReference>
<sequence>MTSDIVDIDHLMLSVQNSDLAMDVYSKMGFTITPRGILEGMSNRLICFSGAGGKVPNFVEMMSLDDAQLAPPAMAAALKVPDRAVLLVGASNDAQNTKTALNEGGMKVSPVIDTGREWKLPSGEVLDLTFSIVLPAPAQAPFYWIACQHKTPQHYLREDFTTHNNGATSLKNIIALSDDPQKAANHFCYFWQAKSSGKSPVIVSRGDVDLHIYNRDEFQSSFVGLEPARSEDHLAGFTVAVKDLSLVGELLSKAGLSPIVADEKIIIDPSQACGSLVVFVADDK</sequence>
<evidence type="ECO:0000313" key="2">
    <source>
        <dbReference type="EMBL" id="VAW24100.1"/>
    </source>
</evidence>
<evidence type="ECO:0000259" key="1">
    <source>
        <dbReference type="Pfam" id="PF13468"/>
    </source>
</evidence>
<reference evidence="2" key="1">
    <citation type="submission" date="2018-06" db="EMBL/GenBank/DDBJ databases">
        <authorList>
            <person name="Zhirakovskaya E."/>
        </authorList>
    </citation>
    <scope>NUCLEOTIDE SEQUENCE</scope>
</reference>
<protein>
    <recommendedName>
        <fullName evidence="1">Glyoxalase-like domain-containing protein</fullName>
    </recommendedName>
</protein>
<proteinExistence type="predicted"/>